<feature type="region of interest" description="Disordered" evidence="1">
    <location>
        <begin position="68"/>
        <end position="124"/>
    </location>
</feature>
<keyword evidence="2" id="KW-0812">Transmembrane</keyword>
<dbReference type="EMBL" id="JBHMBS010000010">
    <property type="protein sequence ID" value="MFB9678207.1"/>
    <property type="molecule type" value="Genomic_DNA"/>
</dbReference>
<organism evidence="3 4">
    <name type="scientific">Streptosporangium vulgare</name>
    <dbReference type="NCBI Taxonomy" id="46190"/>
    <lineage>
        <taxon>Bacteria</taxon>
        <taxon>Bacillati</taxon>
        <taxon>Actinomycetota</taxon>
        <taxon>Actinomycetes</taxon>
        <taxon>Streptosporangiales</taxon>
        <taxon>Streptosporangiaceae</taxon>
        <taxon>Streptosporangium</taxon>
    </lineage>
</organism>
<feature type="transmembrane region" description="Helical" evidence="2">
    <location>
        <begin position="12"/>
        <end position="35"/>
    </location>
</feature>
<keyword evidence="2" id="KW-1133">Transmembrane helix</keyword>
<accession>A0ABV5TGQ5</accession>
<keyword evidence="4" id="KW-1185">Reference proteome</keyword>
<evidence type="ECO:0000313" key="3">
    <source>
        <dbReference type="EMBL" id="MFB9678207.1"/>
    </source>
</evidence>
<protein>
    <submittedName>
        <fullName evidence="3">Uncharacterized protein</fullName>
    </submittedName>
</protein>
<gene>
    <name evidence="3" type="ORF">ACFFRH_22215</name>
</gene>
<dbReference type="Proteomes" id="UP001589610">
    <property type="component" value="Unassembled WGS sequence"/>
</dbReference>
<evidence type="ECO:0000313" key="4">
    <source>
        <dbReference type="Proteomes" id="UP001589610"/>
    </source>
</evidence>
<sequence length="124" mass="13417">MNIGNSVLAGNIVLLAFVALFVVAGLGVSLIAITLTSIKESNGRTPQWPVSWPEPPLTTSRQRLDVASGRASLPSQQVTLPLPEREAEEPARQVNLPQWVEIPRQRSAPPQPVDVPAQRVSPRS</sequence>
<reference evidence="3 4" key="1">
    <citation type="submission" date="2024-09" db="EMBL/GenBank/DDBJ databases">
        <authorList>
            <person name="Sun Q."/>
            <person name="Mori K."/>
        </authorList>
    </citation>
    <scope>NUCLEOTIDE SEQUENCE [LARGE SCALE GENOMIC DNA]</scope>
    <source>
        <strain evidence="3 4">JCM 3028</strain>
    </source>
</reference>
<name>A0ABV5TGQ5_9ACTN</name>
<keyword evidence="2" id="KW-0472">Membrane</keyword>
<evidence type="ECO:0000256" key="2">
    <source>
        <dbReference type="SAM" id="Phobius"/>
    </source>
</evidence>
<evidence type="ECO:0000256" key="1">
    <source>
        <dbReference type="SAM" id="MobiDB-lite"/>
    </source>
</evidence>
<comment type="caution">
    <text evidence="3">The sequence shown here is derived from an EMBL/GenBank/DDBJ whole genome shotgun (WGS) entry which is preliminary data.</text>
</comment>
<proteinExistence type="predicted"/>
<dbReference type="RefSeq" id="WP_344748212.1">
    <property type="nucleotide sequence ID" value="NZ_BAAAWW010000149.1"/>
</dbReference>